<proteinExistence type="predicted"/>
<dbReference type="Proteomes" id="UP000006906">
    <property type="component" value="Chromosome 16"/>
</dbReference>
<dbReference type="InterPro" id="IPR011009">
    <property type="entry name" value="Kinase-like_dom_sf"/>
</dbReference>
<feature type="compositionally biased region" description="Low complexity" evidence="7">
    <location>
        <begin position="93"/>
        <end position="104"/>
    </location>
</feature>
<feature type="compositionally biased region" description="Pro residues" evidence="7">
    <location>
        <begin position="639"/>
        <end position="649"/>
    </location>
</feature>
<dbReference type="SMART" id="SM00220">
    <property type="entry name" value="S_TKc"/>
    <property type="match status" value="1"/>
</dbReference>
<dbReference type="SUPFAM" id="SSF56112">
    <property type="entry name" value="Protein kinase-like (PK-like)"/>
    <property type="match status" value="1"/>
</dbReference>
<keyword evidence="5 6" id="KW-0067">ATP-binding</keyword>
<evidence type="ECO:0000256" key="2">
    <source>
        <dbReference type="ARBA" id="ARBA00022679"/>
    </source>
</evidence>
<keyword evidence="10" id="KW-1185">Reference proteome</keyword>
<dbReference type="PROSITE" id="PS50011">
    <property type="entry name" value="PROTEIN_KINASE_DOM"/>
    <property type="match status" value="1"/>
</dbReference>
<evidence type="ECO:0000259" key="8">
    <source>
        <dbReference type="PROSITE" id="PS50011"/>
    </source>
</evidence>
<dbReference type="PROSITE" id="PS00108">
    <property type="entry name" value="PROTEIN_KINASE_ST"/>
    <property type="match status" value="1"/>
</dbReference>
<dbReference type="InterPro" id="IPR001245">
    <property type="entry name" value="Ser-Thr/Tyr_kinase_cat_dom"/>
</dbReference>
<keyword evidence="4" id="KW-0418">Kinase</keyword>
<keyword evidence="3 6" id="KW-0547">Nucleotide-binding</keyword>
<evidence type="ECO:0000256" key="5">
    <source>
        <dbReference type="ARBA" id="ARBA00022840"/>
    </source>
</evidence>
<feature type="region of interest" description="Disordered" evidence="7">
    <location>
        <begin position="627"/>
        <end position="650"/>
    </location>
</feature>
<dbReference type="GO" id="GO:0005524">
    <property type="term" value="F:ATP binding"/>
    <property type="evidence" value="ECO:0007669"/>
    <property type="project" value="UniProtKB-UniRule"/>
</dbReference>
<protein>
    <recommendedName>
        <fullName evidence="8">Protein kinase domain-containing protein</fullName>
    </recommendedName>
</protein>
<accession>A0A2K3CVY3</accession>
<gene>
    <name evidence="9" type="ORF">CHLRE_16g679893v5</name>
</gene>
<dbReference type="OMA" id="MHELHIL"/>
<reference evidence="9 10" key="1">
    <citation type="journal article" date="2007" name="Science">
        <title>The Chlamydomonas genome reveals the evolution of key animal and plant functions.</title>
        <authorList>
            <person name="Merchant S.S."/>
            <person name="Prochnik S.E."/>
            <person name="Vallon O."/>
            <person name="Harris E.H."/>
            <person name="Karpowicz S.J."/>
            <person name="Witman G.B."/>
            <person name="Terry A."/>
            <person name="Salamov A."/>
            <person name="Fritz-Laylin L.K."/>
            <person name="Marechal-Drouard L."/>
            <person name="Marshall W.F."/>
            <person name="Qu L.H."/>
            <person name="Nelson D.R."/>
            <person name="Sanderfoot A.A."/>
            <person name="Spalding M.H."/>
            <person name="Kapitonov V.V."/>
            <person name="Ren Q."/>
            <person name="Ferris P."/>
            <person name="Lindquist E."/>
            <person name="Shapiro H."/>
            <person name="Lucas S.M."/>
            <person name="Grimwood J."/>
            <person name="Schmutz J."/>
            <person name="Cardol P."/>
            <person name="Cerutti H."/>
            <person name="Chanfreau G."/>
            <person name="Chen C.L."/>
            <person name="Cognat V."/>
            <person name="Croft M.T."/>
            <person name="Dent R."/>
            <person name="Dutcher S."/>
            <person name="Fernandez E."/>
            <person name="Fukuzawa H."/>
            <person name="Gonzalez-Ballester D."/>
            <person name="Gonzalez-Halphen D."/>
            <person name="Hallmann A."/>
            <person name="Hanikenne M."/>
            <person name="Hippler M."/>
            <person name="Inwood W."/>
            <person name="Jabbari K."/>
            <person name="Kalanon M."/>
            <person name="Kuras R."/>
            <person name="Lefebvre P.A."/>
            <person name="Lemaire S.D."/>
            <person name="Lobanov A.V."/>
            <person name="Lohr M."/>
            <person name="Manuell A."/>
            <person name="Meier I."/>
            <person name="Mets L."/>
            <person name="Mittag M."/>
            <person name="Mittelmeier T."/>
            <person name="Moroney J.V."/>
            <person name="Moseley J."/>
            <person name="Napoli C."/>
            <person name="Nedelcu A.M."/>
            <person name="Niyogi K."/>
            <person name="Novoselov S.V."/>
            <person name="Paulsen I.T."/>
            <person name="Pazour G."/>
            <person name="Purton S."/>
            <person name="Ral J.P."/>
            <person name="Riano-Pachon D.M."/>
            <person name="Riekhof W."/>
            <person name="Rymarquis L."/>
            <person name="Schroda M."/>
            <person name="Stern D."/>
            <person name="Umen J."/>
            <person name="Willows R."/>
            <person name="Wilson N."/>
            <person name="Zimmer S.L."/>
            <person name="Allmer J."/>
            <person name="Balk J."/>
            <person name="Bisova K."/>
            <person name="Chen C.J."/>
            <person name="Elias M."/>
            <person name="Gendler K."/>
            <person name="Hauser C."/>
            <person name="Lamb M.R."/>
            <person name="Ledford H."/>
            <person name="Long J.C."/>
            <person name="Minagawa J."/>
            <person name="Page M.D."/>
            <person name="Pan J."/>
            <person name="Pootakham W."/>
            <person name="Roje S."/>
            <person name="Rose A."/>
            <person name="Stahlberg E."/>
            <person name="Terauchi A.M."/>
            <person name="Yang P."/>
            <person name="Ball S."/>
            <person name="Bowler C."/>
            <person name="Dieckmann C.L."/>
            <person name="Gladyshev V.N."/>
            <person name="Green P."/>
            <person name="Jorgensen R."/>
            <person name="Mayfield S."/>
            <person name="Mueller-Roeber B."/>
            <person name="Rajamani S."/>
            <person name="Sayre R.T."/>
            <person name="Brokstein P."/>
            <person name="Dubchak I."/>
            <person name="Goodstein D."/>
            <person name="Hornick L."/>
            <person name="Huang Y.W."/>
            <person name="Jhaveri J."/>
            <person name="Luo Y."/>
            <person name="Martinez D."/>
            <person name="Ngau W.C."/>
            <person name="Otillar B."/>
            <person name="Poliakov A."/>
            <person name="Porter A."/>
            <person name="Szajkowski L."/>
            <person name="Werner G."/>
            <person name="Zhou K."/>
            <person name="Grigoriev I.V."/>
            <person name="Rokhsar D.S."/>
            <person name="Grossman A.R."/>
        </authorList>
    </citation>
    <scope>NUCLEOTIDE SEQUENCE [LARGE SCALE GENOMIC DNA]</scope>
    <source>
        <strain evidence="10">CC-503</strain>
    </source>
</reference>
<dbReference type="PANTHER" id="PTHR44329:SF214">
    <property type="entry name" value="PROTEIN KINASE DOMAIN-CONTAINING PROTEIN"/>
    <property type="match status" value="1"/>
</dbReference>
<dbReference type="STRING" id="3055.A0A2K3CVY3"/>
<dbReference type="Gramene" id="PNW72439">
    <property type="protein sequence ID" value="PNW72439"/>
    <property type="gene ID" value="CHLRE_16g679893v5"/>
</dbReference>
<feature type="domain" description="Protein kinase" evidence="8">
    <location>
        <begin position="344"/>
        <end position="617"/>
    </location>
</feature>
<dbReference type="PANTHER" id="PTHR44329">
    <property type="entry name" value="SERINE/THREONINE-PROTEIN KINASE TNNI3K-RELATED"/>
    <property type="match status" value="1"/>
</dbReference>
<dbReference type="GO" id="GO:0004674">
    <property type="term" value="F:protein serine/threonine kinase activity"/>
    <property type="evidence" value="ECO:0000318"/>
    <property type="project" value="GO_Central"/>
</dbReference>
<dbReference type="AlphaFoldDB" id="A0A2K3CVY3"/>
<dbReference type="InterPro" id="IPR008271">
    <property type="entry name" value="Ser/Thr_kinase_AS"/>
</dbReference>
<dbReference type="CDD" id="cd13999">
    <property type="entry name" value="STKc_MAP3K-like"/>
    <property type="match status" value="1"/>
</dbReference>
<dbReference type="GO" id="GO:0007165">
    <property type="term" value="P:signal transduction"/>
    <property type="evidence" value="ECO:0000318"/>
    <property type="project" value="GO_Central"/>
</dbReference>
<dbReference type="Pfam" id="PF07714">
    <property type="entry name" value="PK_Tyr_Ser-Thr"/>
    <property type="match status" value="1"/>
</dbReference>
<feature type="compositionally biased region" description="Low complexity" evidence="7">
    <location>
        <begin position="629"/>
        <end position="638"/>
    </location>
</feature>
<dbReference type="InterPro" id="IPR051681">
    <property type="entry name" value="Ser/Thr_Kinases-Pseudokinases"/>
</dbReference>
<feature type="binding site" evidence="6">
    <location>
        <position position="375"/>
    </location>
    <ligand>
        <name>ATP</name>
        <dbReference type="ChEBI" id="CHEBI:30616"/>
    </ligand>
</feature>
<dbReference type="FunCoup" id="A0A2K3CVY3">
    <property type="interactions" value="490"/>
</dbReference>
<feature type="compositionally biased region" description="Low complexity" evidence="7">
    <location>
        <begin position="291"/>
        <end position="314"/>
    </location>
</feature>
<feature type="region of interest" description="Disordered" evidence="7">
    <location>
        <begin position="251"/>
        <end position="323"/>
    </location>
</feature>
<dbReference type="Gene3D" id="1.10.510.10">
    <property type="entry name" value="Transferase(Phosphotransferase) domain 1"/>
    <property type="match status" value="1"/>
</dbReference>
<keyword evidence="2" id="KW-0808">Transferase</keyword>
<feature type="compositionally biased region" description="Polar residues" evidence="7">
    <location>
        <begin position="119"/>
        <end position="133"/>
    </location>
</feature>
<feature type="compositionally biased region" description="Low complexity" evidence="7">
    <location>
        <begin position="259"/>
        <end position="284"/>
    </location>
</feature>
<organism evidence="9 10">
    <name type="scientific">Chlamydomonas reinhardtii</name>
    <name type="common">Chlamydomonas smithii</name>
    <dbReference type="NCBI Taxonomy" id="3055"/>
    <lineage>
        <taxon>Eukaryota</taxon>
        <taxon>Viridiplantae</taxon>
        <taxon>Chlorophyta</taxon>
        <taxon>core chlorophytes</taxon>
        <taxon>Chlorophyceae</taxon>
        <taxon>CS clade</taxon>
        <taxon>Chlamydomonadales</taxon>
        <taxon>Chlamydomonadaceae</taxon>
        <taxon>Chlamydomonas</taxon>
    </lineage>
</organism>
<dbReference type="KEGG" id="cre:CHLRE_16g679893v5"/>
<feature type="region of interest" description="Disordered" evidence="7">
    <location>
        <begin position="191"/>
        <end position="218"/>
    </location>
</feature>
<evidence type="ECO:0000256" key="6">
    <source>
        <dbReference type="PROSITE-ProRule" id="PRU10141"/>
    </source>
</evidence>
<dbReference type="InParanoid" id="A0A2K3CVY3"/>
<evidence type="ECO:0000256" key="1">
    <source>
        <dbReference type="ARBA" id="ARBA00022527"/>
    </source>
</evidence>
<evidence type="ECO:0000256" key="3">
    <source>
        <dbReference type="ARBA" id="ARBA00022741"/>
    </source>
</evidence>
<dbReference type="ExpressionAtlas" id="A0A2K3CVY3">
    <property type="expression patterns" value="baseline and differential"/>
</dbReference>
<dbReference type="RefSeq" id="XP_042916237.1">
    <property type="nucleotide sequence ID" value="XM_043071394.1"/>
</dbReference>
<evidence type="ECO:0000256" key="4">
    <source>
        <dbReference type="ARBA" id="ARBA00022777"/>
    </source>
</evidence>
<dbReference type="GeneID" id="5724494"/>
<evidence type="ECO:0000313" key="9">
    <source>
        <dbReference type="EMBL" id="PNW72439.1"/>
    </source>
</evidence>
<dbReference type="InterPro" id="IPR000719">
    <property type="entry name" value="Prot_kinase_dom"/>
</dbReference>
<evidence type="ECO:0000313" key="10">
    <source>
        <dbReference type="Proteomes" id="UP000006906"/>
    </source>
</evidence>
<dbReference type="InterPro" id="IPR017441">
    <property type="entry name" value="Protein_kinase_ATP_BS"/>
</dbReference>
<evidence type="ECO:0000256" key="7">
    <source>
        <dbReference type="SAM" id="MobiDB-lite"/>
    </source>
</evidence>
<dbReference type="OrthoDB" id="536504at2759"/>
<keyword evidence="1" id="KW-0723">Serine/threonine-protein kinase</keyword>
<dbReference type="Gene3D" id="3.30.200.20">
    <property type="entry name" value="Phosphorylase Kinase, domain 1"/>
    <property type="match status" value="1"/>
</dbReference>
<dbReference type="PROSITE" id="PS00107">
    <property type="entry name" value="PROTEIN_KINASE_ATP"/>
    <property type="match status" value="1"/>
</dbReference>
<name>A0A2K3CVY3_CHLRE</name>
<sequence>MRSLLEAVDASTVAQGAFSGPPSVVVGLLCAAVILSAVLFQCFGGSKKTDEEKGQPAPVNGQRLPVAQPNGTGPPVTVTKRDPSSTQVGGGADTAAYSSTTTDGPMPSARPGQPANPVSLGTHQQPASAQPANEGTAKAAPGPSYESDDEDGQRGTVQERLGEVTRSVKGHANAAGAGALDDAAQHQVEGAAQRLPEERGGEPQVQASTVPPDQDTAAALTPMPAAAPAAATASEAVSAAASAAAAAAHAPTTLPPPAADGVPAAGPGNATAAAAASGTPQAKPSGQTPTEGAPAGGAAAPPAEGAAAAPAGAEGKPGMPVLTGEPIEVDLDIDLTKGDLKVDYSTRGLLGQGGFAAVYKGRYKGQRVAVKMIKKTAGSSLADLQEDMNALMHELHILRQVQHPNVVTLYGGCLKPPHIFLVEERMEGTLDFYVHQVRKNDALSVREVVYFALDIACGLSYLHPRIVHRDLKPANVLLSREGRCKISDFGLARTKIKEYLSTKNLDAGTTAYIAPECFMSMDNPDMHDLRRSVTDRTDIYALGVILWEMCAGKRPWQGLKPLLVAYQVAYRSLRPPVFELGPRCPAKLRQLIEDCWCQEPKRRPSSQQVVDRLLDILNDLPPEQDYVYPSQAGAAGPAAPAPQQQPAPAPAAVQVAQQVVSPQDVVLRQ</sequence>
<feature type="region of interest" description="Disordered" evidence="7">
    <location>
        <begin position="47"/>
        <end position="156"/>
    </location>
</feature>
<dbReference type="EMBL" id="CM008977">
    <property type="protein sequence ID" value="PNW72439.1"/>
    <property type="molecule type" value="Genomic_DNA"/>
</dbReference>